<dbReference type="STRING" id="1837282.A6F49_13085"/>
<evidence type="ECO:0000259" key="3">
    <source>
        <dbReference type="PROSITE" id="PS51186"/>
    </source>
</evidence>
<keyword evidence="2" id="KW-0012">Acyltransferase</keyword>
<dbReference type="Pfam" id="PF00583">
    <property type="entry name" value="Acetyltransf_1"/>
    <property type="match status" value="1"/>
</dbReference>
<keyword evidence="5" id="KW-1185">Reference proteome</keyword>
<feature type="domain" description="N-acetyltransferase" evidence="3">
    <location>
        <begin position="2"/>
        <end position="154"/>
    </location>
</feature>
<evidence type="ECO:0000313" key="4">
    <source>
        <dbReference type="EMBL" id="OAV60293.1"/>
    </source>
</evidence>
<dbReference type="CDD" id="cd04301">
    <property type="entry name" value="NAT_SF"/>
    <property type="match status" value="1"/>
</dbReference>
<dbReference type="SUPFAM" id="SSF55729">
    <property type="entry name" value="Acyl-CoA N-acyltransferases (Nat)"/>
    <property type="match status" value="1"/>
</dbReference>
<dbReference type="RefSeq" id="WP_043056814.1">
    <property type="nucleotide sequence ID" value="NZ_LXEY01000020.1"/>
</dbReference>
<evidence type="ECO:0000256" key="1">
    <source>
        <dbReference type="ARBA" id="ARBA00022679"/>
    </source>
</evidence>
<reference evidence="4 5" key="1">
    <citation type="submission" date="2016-04" db="EMBL/GenBank/DDBJ databases">
        <title>First whole genome shotgun sequence of the bacterium Enteractinococcus sp. strain UASWS1574.</title>
        <authorList>
            <person name="Crovadore J."/>
            <person name="Chablais R."/>
            <person name="Lefort F."/>
        </authorList>
    </citation>
    <scope>NUCLEOTIDE SEQUENCE [LARGE SCALE GENOMIC DNA]</scope>
    <source>
        <strain evidence="4 5">UASWS1574</strain>
    </source>
</reference>
<protein>
    <recommendedName>
        <fullName evidence="3">N-acetyltransferase domain-containing protein</fullName>
    </recommendedName>
</protein>
<evidence type="ECO:0000313" key="5">
    <source>
        <dbReference type="Proteomes" id="UP000078292"/>
    </source>
</evidence>
<sequence>MVTIRPATPDDYPAIGELTTAAYVTAGHVAPDDEYAQILVDMAARQHELYVADVDGQVAGAVNIVTPGSEHSQVAYDNEGEFRMLAVAPQYQGRGIGRALVQFVLDQAQAQGLHQVAITTMTTMTSAQAMYEAMGFHRAPERDWNLYTAGYTDDPEGHETFMVYIYPLNSTTSSKGDSWLTT</sequence>
<dbReference type="AlphaFoldDB" id="A0A1B7LYE2"/>
<dbReference type="PANTHER" id="PTHR43877">
    <property type="entry name" value="AMINOALKYLPHOSPHONATE N-ACETYLTRANSFERASE-RELATED-RELATED"/>
    <property type="match status" value="1"/>
</dbReference>
<dbReference type="InterPro" id="IPR050832">
    <property type="entry name" value="Bact_Acetyltransf"/>
</dbReference>
<comment type="caution">
    <text evidence="4">The sequence shown here is derived from an EMBL/GenBank/DDBJ whole genome shotgun (WGS) entry which is preliminary data.</text>
</comment>
<dbReference type="EMBL" id="LXEY01000020">
    <property type="protein sequence ID" value="OAV60293.1"/>
    <property type="molecule type" value="Genomic_DNA"/>
</dbReference>
<organism evidence="4 5">
    <name type="scientific">Enteractinococcus helveticum</name>
    <dbReference type="NCBI Taxonomy" id="1837282"/>
    <lineage>
        <taxon>Bacteria</taxon>
        <taxon>Bacillati</taxon>
        <taxon>Actinomycetota</taxon>
        <taxon>Actinomycetes</taxon>
        <taxon>Micrococcales</taxon>
        <taxon>Micrococcaceae</taxon>
    </lineage>
</organism>
<dbReference type="Proteomes" id="UP000078292">
    <property type="component" value="Unassembled WGS sequence"/>
</dbReference>
<evidence type="ECO:0000256" key="2">
    <source>
        <dbReference type="ARBA" id="ARBA00023315"/>
    </source>
</evidence>
<dbReference type="InterPro" id="IPR000182">
    <property type="entry name" value="GNAT_dom"/>
</dbReference>
<dbReference type="OrthoDB" id="273614at2"/>
<proteinExistence type="predicted"/>
<name>A0A1B7LYE2_9MICC</name>
<gene>
    <name evidence="4" type="ORF">A6F49_13085</name>
</gene>
<dbReference type="Gene3D" id="3.40.630.30">
    <property type="match status" value="1"/>
</dbReference>
<dbReference type="PROSITE" id="PS51186">
    <property type="entry name" value="GNAT"/>
    <property type="match status" value="1"/>
</dbReference>
<accession>A0A1B7LYE2</accession>
<keyword evidence="1" id="KW-0808">Transferase</keyword>
<dbReference type="GO" id="GO:0016747">
    <property type="term" value="F:acyltransferase activity, transferring groups other than amino-acyl groups"/>
    <property type="evidence" value="ECO:0007669"/>
    <property type="project" value="InterPro"/>
</dbReference>
<dbReference type="InterPro" id="IPR016181">
    <property type="entry name" value="Acyl_CoA_acyltransferase"/>
</dbReference>